<dbReference type="EMBL" id="CP000472">
    <property type="protein sequence ID" value="ACJ29238.1"/>
    <property type="molecule type" value="Genomic_DNA"/>
</dbReference>
<evidence type="ECO:0000313" key="2">
    <source>
        <dbReference type="Proteomes" id="UP000000753"/>
    </source>
</evidence>
<dbReference type="Proteomes" id="UP000000753">
    <property type="component" value="Chromosome"/>
</dbReference>
<dbReference type="AlphaFoldDB" id="B8CNZ4"/>
<name>B8CNZ4_SHEPW</name>
<proteinExistence type="predicted"/>
<dbReference type="KEGG" id="swp:swp_2497"/>
<keyword evidence="2" id="KW-1185">Reference proteome</keyword>
<dbReference type="STRING" id="225849.swp_2497"/>
<evidence type="ECO:0000313" key="1">
    <source>
        <dbReference type="EMBL" id="ACJ29238.1"/>
    </source>
</evidence>
<sequence length="305" mass="34823">MKRNTYHLGYYQEGVSKIGQFDVEEISNPLTRDKQINQRVVRDIQQLLLHIYSKDQAHREQLLQSTFCNANVHKSSMDSDHLWLISIEGELCAYASGRFIYTASAEQVYVFKACMISAEIDNRAELYSWLYARQIIRGVLCYWNNSQNLGKPLPFITRTLNPVVAQTLYQIGSNMYPGLDGCSINDTVRSRYRAFEAVINESIQDDGILINSFMKHSDYSLKLTKGKSLRSKIHNLCRALGDTDGVAITGEINFEQWLIDHLYNKSAIDQTNLKDINLIQLLQSSAVEKVTQISKLEVEEGCDYA</sequence>
<dbReference type="RefSeq" id="WP_020912596.1">
    <property type="nucleotide sequence ID" value="NC_011566.1"/>
</dbReference>
<organism evidence="1 2">
    <name type="scientific">Shewanella piezotolerans (strain WP3 / JCM 13877)</name>
    <dbReference type="NCBI Taxonomy" id="225849"/>
    <lineage>
        <taxon>Bacteria</taxon>
        <taxon>Pseudomonadati</taxon>
        <taxon>Pseudomonadota</taxon>
        <taxon>Gammaproteobacteria</taxon>
        <taxon>Alteromonadales</taxon>
        <taxon>Shewanellaceae</taxon>
        <taxon>Shewanella</taxon>
    </lineage>
</organism>
<accession>B8CNZ4</accession>
<gene>
    <name evidence="1" type="ordered locus">swp_2497</name>
</gene>
<reference evidence="1 2" key="1">
    <citation type="journal article" date="2008" name="PLoS ONE">
        <title>Environmental adaptation: genomic analysis of the piezotolerant and psychrotolerant deep-sea iron reducing bacterium Shewanella piezotolerans WP3.</title>
        <authorList>
            <person name="Wang F."/>
            <person name="Wang J."/>
            <person name="Jian H."/>
            <person name="Zhang B."/>
            <person name="Li S."/>
            <person name="Wang F."/>
            <person name="Zeng X."/>
            <person name="Gao L."/>
            <person name="Bartlett D.H."/>
            <person name="Yu J."/>
            <person name="Hu S."/>
            <person name="Xiao X."/>
        </authorList>
    </citation>
    <scope>NUCLEOTIDE SEQUENCE [LARGE SCALE GENOMIC DNA]</scope>
    <source>
        <strain evidence="2">WP3 / JCM 13877</strain>
    </source>
</reference>
<dbReference type="HOGENOM" id="CLU_911826_0_0_6"/>
<protein>
    <submittedName>
        <fullName evidence="1">Uncharacterized protein</fullName>
    </submittedName>
</protein>